<evidence type="ECO:0000313" key="8">
    <source>
        <dbReference type="EMBL" id="MDZ5456254.1"/>
    </source>
</evidence>
<comment type="caution">
    <text evidence="8">The sequence shown here is derived from an EMBL/GenBank/DDBJ whole genome shotgun (WGS) entry which is preliminary data.</text>
</comment>
<evidence type="ECO:0000259" key="7">
    <source>
        <dbReference type="Pfam" id="PF01011"/>
    </source>
</evidence>
<dbReference type="Gene3D" id="2.140.10.10">
    <property type="entry name" value="Quinoprotein alcohol dehydrogenase-like superfamily"/>
    <property type="match status" value="1"/>
</dbReference>
<dbReference type="InterPro" id="IPR018391">
    <property type="entry name" value="PQQ_b-propeller_rpt"/>
</dbReference>
<organism evidence="8 9">
    <name type="scientific">Azohydromonas lata</name>
    <dbReference type="NCBI Taxonomy" id="45677"/>
    <lineage>
        <taxon>Bacteria</taxon>
        <taxon>Pseudomonadati</taxon>
        <taxon>Pseudomonadota</taxon>
        <taxon>Betaproteobacteria</taxon>
        <taxon>Burkholderiales</taxon>
        <taxon>Sphaerotilaceae</taxon>
        <taxon>Azohydromonas</taxon>
    </lineage>
</organism>
<dbReference type="InterPro" id="IPR034119">
    <property type="entry name" value="ADHI"/>
</dbReference>
<name>A0ABU5IAW3_9BURK</name>
<dbReference type="SMART" id="SM00564">
    <property type="entry name" value="PQQ"/>
    <property type="match status" value="4"/>
</dbReference>
<accession>A0ABU5IAW3</accession>
<evidence type="ECO:0000256" key="4">
    <source>
        <dbReference type="ARBA" id="ARBA00022891"/>
    </source>
</evidence>
<dbReference type="Pfam" id="PF01011">
    <property type="entry name" value="PQQ"/>
    <property type="match status" value="2"/>
</dbReference>
<evidence type="ECO:0000256" key="3">
    <source>
        <dbReference type="ARBA" id="ARBA00022723"/>
    </source>
</evidence>
<feature type="signal peptide" evidence="6">
    <location>
        <begin position="1"/>
        <end position="22"/>
    </location>
</feature>
<evidence type="ECO:0000256" key="6">
    <source>
        <dbReference type="SAM" id="SignalP"/>
    </source>
</evidence>
<dbReference type="Proteomes" id="UP001293718">
    <property type="component" value="Unassembled WGS sequence"/>
</dbReference>
<feature type="chain" id="PRO_5045332701" evidence="6">
    <location>
        <begin position="23"/>
        <end position="573"/>
    </location>
</feature>
<proteinExistence type="inferred from homology"/>
<dbReference type="NCBIfam" id="TIGR03075">
    <property type="entry name" value="PQQ_enz_alc_DH"/>
    <property type="match status" value="1"/>
</dbReference>
<dbReference type="PANTHER" id="PTHR32303:SF20">
    <property type="entry name" value="QUINOPROTEIN ETHANOL DEHYDROGENASE"/>
    <property type="match status" value="1"/>
</dbReference>
<keyword evidence="3" id="KW-0479">Metal-binding</keyword>
<evidence type="ECO:0000256" key="1">
    <source>
        <dbReference type="ARBA" id="ARBA00001931"/>
    </source>
</evidence>
<dbReference type="CDD" id="cd10277">
    <property type="entry name" value="PQQ_ADH_I"/>
    <property type="match status" value="1"/>
</dbReference>
<comment type="cofactor">
    <cofactor evidence="1">
        <name>pyrroloquinoline quinone</name>
        <dbReference type="ChEBI" id="CHEBI:58442"/>
    </cofactor>
</comment>
<evidence type="ECO:0000256" key="2">
    <source>
        <dbReference type="ARBA" id="ARBA00008156"/>
    </source>
</evidence>
<dbReference type="InterPro" id="IPR002372">
    <property type="entry name" value="PQQ_rpt_dom"/>
</dbReference>
<dbReference type="InterPro" id="IPR011047">
    <property type="entry name" value="Quinoprotein_ADH-like_sf"/>
</dbReference>
<evidence type="ECO:0000256" key="5">
    <source>
        <dbReference type="ARBA" id="ARBA00023002"/>
    </source>
</evidence>
<keyword evidence="9" id="KW-1185">Reference proteome</keyword>
<dbReference type="PANTHER" id="PTHR32303">
    <property type="entry name" value="QUINOPROTEIN ALCOHOL DEHYDROGENASE (CYTOCHROME C)"/>
    <property type="match status" value="1"/>
</dbReference>
<feature type="domain" description="Pyrrolo-quinoline quinone repeat" evidence="7">
    <location>
        <begin position="43"/>
        <end position="340"/>
    </location>
</feature>
<comment type="similarity">
    <text evidence="2">Belongs to the bacterial PQQ dehydrogenase family.</text>
</comment>
<gene>
    <name evidence="8" type="ORF">SM757_06675</name>
</gene>
<evidence type="ECO:0000313" key="9">
    <source>
        <dbReference type="Proteomes" id="UP001293718"/>
    </source>
</evidence>
<reference evidence="8 9" key="1">
    <citation type="submission" date="2023-11" db="EMBL/GenBank/DDBJ databases">
        <title>Draft genome of Azohydromonas lata strain H1 (DSM1123), a polyhydroxyalkanoate producer.</title>
        <authorList>
            <person name="Traversa D."/>
            <person name="D'Addabbo P."/>
            <person name="Pazzani C."/>
            <person name="Manzari C."/>
            <person name="Chiara M."/>
            <person name="Scrascia M."/>
        </authorList>
    </citation>
    <scope>NUCLEOTIDE SEQUENCE [LARGE SCALE GENOMIC DNA]</scope>
    <source>
        <strain evidence="8 9">H1</strain>
    </source>
</reference>
<feature type="domain" description="Pyrrolo-quinoline quinone repeat" evidence="7">
    <location>
        <begin position="452"/>
        <end position="533"/>
    </location>
</feature>
<dbReference type="EMBL" id="JAXOJX010000007">
    <property type="protein sequence ID" value="MDZ5456254.1"/>
    <property type="molecule type" value="Genomic_DNA"/>
</dbReference>
<keyword evidence="6" id="KW-0732">Signal</keyword>
<protein>
    <submittedName>
        <fullName evidence="8">Methanol/ethanol family PQQ-dependent dehydrogenase</fullName>
    </submittedName>
</protein>
<dbReference type="SUPFAM" id="SSF50998">
    <property type="entry name" value="Quinoprotein alcohol dehydrogenase-like"/>
    <property type="match status" value="1"/>
</dbReference>
<keyword evidence="4" id="KW-0634">PQQ</keyword>
<dbReference type="RefSeq" id="WP_066339824.1">
    <property type="nucleotide sequence ID" value="NZ_JAXOJX010000007.1"/>
</dbReference>
<dbReference type="InterPro" id="IPR017512">
    <property type="entry name" value="PQQ_MeOH/EtOH_DH"/>
</dbReference>
<sequence>MKLNTLLRAACVAALLPAAAQAQLKPYEPVTDARMANPEPANWLMYRGNYAGWGYSPLDKINDRNVGKLTLAWSYVTGMSEGHQAPPIVNNGYMYISTPNNQVIAFEAKSGRELWRYKKPIPEELQQLHPTNRGVALYKDKLYFATTDAMVVALDPVSGKELWKQPIGDWKAGYYSTLAPLAANGKVVVGVSGGEYGVRGYIVALDGETGKEVWRTYTVPAPGEPGGDSWPGETYKNGGASVWITGTYDPETRLSYWGTGNAAPWMPDTRQGDNLYANSTLALDIDTGALKGYHQYHWNDAWDWDEVSAPLLIDVERNGKKVKSLVHAGRNGYLWHLERTSDRINFVDAWPYVKQDVFASVDPRTGRPTYREDKRPGTGKTVSFCPSLWGGKDWFPEAYSPKTGMLYVPANNNLCSELKGEAVNYRKGELYIGVSLDNILTNVRMTDASRQHIGEVQAWNVGAKKNVWTHKYPEMNWGPLMATGGNLVFGGGTNDRMFRAFNATTGQMLWEFPASSGVTGVPSSFEVDGEQYIAVQAGWGVDAERMQGAFNAVLKHKTTVPQGGTVMVFKLGR</sequence>
<keyword evidence="5" id="KW-0560">Oxidoreductase</keyword>